<evidence type="ECO:0000313" key="2">
    <source>
        <dbReference type="Proteomes" id="UP001642360"/>
    </source>
</evidence>
<keyword evidence="2" id="KW-1185">Reference proteome</keyword>
<dbReference type="AlphaFoldDB" id="A0ABC8RDG7"/>
<protein>
    <submittedName>
        <fullName evidence="1">Uncharacterized protein</fullName>
    </submittedName>
</protein>
<feature type="non-terminal residue" evidence="1">
    <location>
        <position position="1"/>
    </location>
</feature>
<feature type="non-terminal residue" evidence="1">
    <location>
        <position position="68"/>
    </location>
</feature>
<accession>A0ABC8RDG7</accession>
<comment type="caution">
    <text evidence="1">The sequence shown here is derived from an EMBL/GenBank/DDBJ whole genome shotgun (WGS) entry which is preliminary data.</text>
</comment>
<organism evidence="1 2">
    <name type="scientific">Ilex paraguariensis</name>
    <name type="common">yerba mate</name>
    <dbReference type="NCBI Taxonomy" id="185542"/>
    <lineage>
        <taxon>Eukaryota</taxon>
        <taxon>Viridiplantae</taxon>
        <taxon>Streptophyta</taxon>
        <taxon>Embryophyta</taxon>
        <taxon>Tracheophyta</taxon>
        <taxon>Spermatophyta</taxon>
        <taxon>Magnoliopsida</taxon>
        <taxon>eudicotyledons</taxon>
        <taxon>Gunneridae</taxon>
        <taxon>Pentapetalae</taxon>
        <taxon>asterids</taxon>
        <taxon>campanulids</taxon>
        <taxon>Aquifoliales</taxon>
        <taxon>Aquifoliaceae</taxon>
        <taxon>Ilex</taxon>
    </lineage>
</organism>
<evidence type="ECO:0000313" key="1">
    <source>
        <dbReference type="EMBL" id="CAK9142286.1"/>
    </source>
</evidence>
<gene>
    <name evidence="1" type="ORF">ILEXP_LOCUS9952</name>
</gene>
<sequence>DHSLLFPPEKISPVKLKGSPTTEVLNLDGEIPTCVDDRDCFEDIQDVYDQLYMCDSSSNKRPSSGLGQ</sequence>
<dbReference type="Proteomes" id="UP001642360">
    <property type="component" value="Unassembled WGS sequence"/>
</dbReference>
<reference evidence="1 2" key="1">
    <citation type="submission" date="2024-02" db="EMBL/GenBank/DDBJ databases">
        <authorList>
            <person name="Vignale AGUSTIN F."/>
            <person name="Sosa J E."/>
            <person name="Modenutti C."/>
        </authorList>
    </citation>
    <scope>NUCLEOTIDE SEQUENCE [LARGE SCALE GENOMIC DNA]</scope>
</reference>
<dbReference type="EMBL" id="CAUOFW020001214">
    <property type="protein sequence ID" value="CAK9142286.1"/>
    <property type="molecule type" value="Genomic_DNA"/>
</dbReference>
<proteinExistence type="predicted"/>
<name>A0ABC8RDG7_9AQUA</name>